<reference evidence="1 2" key="1">
    <citation type="submission" date="2020-08" db="EMBL/GenBank/DDBJ databases">
        <title>Sequencing the genomes of 1000 actinobacteria strains.</title>
        <authorList>
            <person name="Klenk H.-P."/>
        </authorList>
    </citation>
    <scope>NUCLEOTIDE SEQUENCE [LARGE SCALE GENOMIC DNA]</scope>
    <source>
        <strain evidence="1 2">DSM 21065</strain>
    </source>
</reference>
<gene>
    <name evidence="1" type="ORF">BJ997_002743</name>
</gene>
<dbReference type="InterPro" id="IPR011335">
    <property type="entry name" value="Restrct_endonuc-II-like"/>
</dbReference>
<sequence>MDNALDRCRAFQQRMPAGAFFSHTTAAILFGMPLPSSLETDQRIHVSVLAPDHALRARGVVGHTAEIRPGLRELSGLPVLEPITTWCQLASLLERDDLVAAGDHLLRDELALATAADIAAAVALHSGKRGSRLLREAGALIRPRVESRRETRLRLFLLECGFPEPETNMYIPLPRGKARARGDLVYFRYRVLVEYDGEQHRTDDAQFNRDAERLHDLRAADWLVITVRKGSSKEWVRAAVSEALLSRGWRP</sequence>
<proteinExistence type="predicted"/>
<accession>A0A7W8ZYC9</accession>
<dbReference type="OrthoDB" id="3173471at2"/>
<evidence type="ECO:0008006" key="3">
    <source>
        <dbReference type="Google" id="ProtNLM"/>
    </source>
</evidence>
<protein>
    <recommendedName>
        <fullName evidence="3">DUF559 domain-containing protein</fullName>
    </recommendedName>
</protein>
<dbReference type="Proteomes" id="UP000561726">
    <property type="component" value="Unassembled WGS sequence"/>
</dbReference>
<dbReference type="SUPFAM" id="SSF52980">
    <property type="entry name" value="Restriction endonuclease-like"/>
    <property type="match status" value="1"/>
</dbReference>
<name>A0A7W8ZYC9_9MICO</name>
<evidence type="ECO:0000313" key="2">
    <source>
        <dbReference type="Proteomes" id="UP000561726"/>
    </source>
</evidence>
<comment type="caution">
    <text evidence="1">The sequence shown here is derived from an EMBL/GenBank/DDBJ whole genome shotgun (WGS) entry which is preliminary data.</text>
</comment>
<dbReference type="RefSeq" id="WP_152602204.1">
    <property type="nucleotide sequence ID" value="NZ_JACHBQ010000001.1"/>
</dbReference>
<dbReference type="AlphaFoldDB" id="A0A7W8ZYC9"/>
<organism evidence="1 2">
    <name type="scientific">Cryobacterium roopkundense</name>
    <dbReference type="NCBI Taxonomy" id="1001240"/>
    <lineage>
        <taxon>Bacteria</taxon>
        <taxon>Bacillati</taxon>
        <taxon>Actinomycetota</taxon>
        <taxon>Actinomycetes</taxon>
        <taxon>Micrococcales</taxon>
        <taxon>Microbacteriaceae</taxon>
        <taxon>Cryobacterium</taxon>
    </lineage>
</organism>
<dbReference type="EMBL" id="JACHBQ010000001">
    <property type="protein sequence ID" value="MBB5642195.1"/>
    <property type="molecule type" value="Genomic_DNA"/>
</dbReference>
<evidence type="ECO:0000313" key="1">
    <source>
        <dbReference type="EMBL" id="MBB5642195.1"/>
    </source>
</evidence>